<reference evidence="1 2" key="1">
    <citation type="journal article" date="2023" name="Mol. Biol. Evol.">
        <title>Genomics of Secondarily Temperate Adaptation in the Only Non-Antarctic Icefish.</title>
        <authorList>
            <person name="Rivera-Colon A.G."/>
            <person name="Rayamajhi N."/>
            <person name="Minhas B.F."/>
            <person name="Madrigal G."/>
            <person name="Bilyk K.T."/>
            <person name="Yoon V."/>
            <person name="Hune M."/>
            <person name="Gregory S."/>
            <person name="Cheng C.H.C."/>
            <person name="Catchen J.M."/>
        </authorList>
    </citation>
    <scope>NUCLEOTIDE SEQUENCE [LARGE SCALE GENOMIC DNA]</scope>
    <source>
        <tissue evidence="1">White muscle</tissue>
    </source>
</reference>
<accession>A0AAN8E3N3</accession>
<sequence>MSLSTHRRRHHLEISPSPFKWEVSVVDGECLEQRPTESHHCALCLQNIYARQLNTSFPRHPTTNTRLFSTVKDRSLGPEIRAPVP</sequence>
<evidence type="ECO:0000313" key="2">
    <source>
        <dbReference type="Proteomes" id="UP001331515"/>
    </source>
</evidence>
<dbReference type="EMBL" id="JAURVH010001514">
    <property type="protein sequence ID" value="KAK5934601.1"/>
    <property type="molecule type" value="Genomic_DNA"/>
</dbReference>
<keyword evidence="2" id="KW-1185">Reference proteome</keyword>
<protein>
    <submittedName>
        <fullName evidence="1">Uncharacterized protein</fullName>
    </submittedName>
</protein>
<organism evidence="1 2">
    <name type="scientific">Champsocephalus gunnari</name>
    <name type="common">Mackerel icefish</name>
    <dbReference type="NCBI Taxonomy" id="52237"/>
    <lineage>
        <taxon>Eukaryota</taxon>
        <taxon>Metazoa</taxon>
        <taxon>Chordata</taxon>
        <taxon>Craniata</taxon>
        <taxon>Vertebrata</taxon>
        <taxon>Euteleostomi</taxon>
        <taxon>Actinopterygii</taxon>
        <taxon>Neopterygii</taxon>
        <taxon>Teleostei</taxon>
        <taxon>Neoteleostei</taxon>
        <taxon>Acanthomorphata</taxon>
        <taxon>Eupercaria</taxon>
        <taxon>Perciformes</taxon>
        <taxon>Notothenioidei</taxon>
        <taxon>Channichthyidae</taxon>
        <taxon>Champsocephalus</taxon>
    </lineage>
</organism>
<evidence type="ECO:0000313" key="1">
    <source>
        <dbReference type="EMBL" id="KAK5934601.1"/>
    </source>
</evidence>
<proteinExistence type="predicted"/>
<dbReference type="AlphaFoldDB" id="A0AAN8E3N3"/>
<comment type="caution">
    <text evidence="1">The sequence shown here is derived from an EMBL/GenBank/DDBJ whole genome shotgun (WGS) entry which is preliminary data.</text>
</comment>
<dbReference type="Proteomes" id="UP001331515">
    <property type="component" value="Unassembled WGS sequence"/>
</dbReference>
<gene>
    <name evidence="1" type="ORF">CgunFtcFv8_014987</name>
</gene>
<name>A0AAN8E3N3_CHAGU</name>